<dbReference type="PANTHER" id="PTHR43877">
    <property type="entry name" value="AMINOALKYLPHOSPHONATE N-ACETYLTRANSFERASE-RELATED-RELATED"/>
    <property type="match status" value="1"/>
</dbReference>
<dbReference type="Gene3D" id="3.40.630.30">
    <property type="match status" value="1"/>
</dbReference>
<dbReference type="AlphaFoldDB" id="A0A3N2CQD9"/>
<protein>
    <recommendedName>
        <fullName evidence="3">[Ribosomal protein bS18]-alanine N-acetyltransferase</fullName>
        <ecNumber evidence="3">2.3.1.266</ecNumber>
    </recommendedName>
</protein>
<keyword evidence="1 5" id="KW-0808">Transferase</keyword>
<evidence type="ECO:0000256" key="2">
    <source>
        <dbReference type="ARBA" id="ARBA00023315"/>
    </source>
</evidence>
<dbReference type="Pfam" id="PF00583">
    <property type="entry name" value="Acetyltransf_1"/>
    <property type="match status" value="1"/>
</dbReference>
<dbReference type="Proteomes" id="UP000281738">
    <property type="component" value="Unassembled WGS sequence"/>
</dbReference>
<evidence type="ECO:0000259" key="4">
    <source>
        <dbReference type="PROSITE" id="PS51186"/>
    </source>
</evidence>
<comment type="function">
    <text evidence="3">Acetylates the N-terminal alanine of ribosomal protein bS18.</text>
</comment>
<keyword evidence="2" id="KW-0012">Acyltransferase</keyword>
<dbReference type="InterPro" id="IPR006464">
    <property type="entry name" value="AcTrfase_RimI/Ard1"/>
</dbReference>
<dbReference type="InterPro" id="IPR050832">
    <property type="entry name" value="Bact_Acetyltransf"/>
</dbReference>
<evidence type="ECO:0000256" key="1">
    <source>
        <dbReference type="ARBA" id="ARBA00022679"/>
    </source>
</evidence>
<dbReference type="InterPro" id="IPR016181">
    <property type="entry name" value="Acyl_CoA_acyltransferase"/>
</dbReference>
<gene>
    <name evidence="5" type="ORF">EDD33_0528</name>
</gene>
<dbReference type="GO" id="GO:0008999">
    <property type="term" value="F:protein-N-terminal-alanine acetyltransferase activity"/>
    <property type="evidence" value="ECO:0007669"/>
    <property type="project" value="UniProtKB-EC"/>
</dbReference>
<evidence type="ECO:0000313" key="5">
    <source>
        <dbReference type="EMBL" id="ROR89699.1"/>
    </source>
</evidence>
<sequence>MTVRPGRDADLAAVVDLERVCLGEDAWGEALVAPGLAGGLPTVSYAVAVTADVVVGHAVLSAVGDVAELQRIGVAPDRRRHGVAALLLADVVEQAEGAGAERLLLEVREDNAPALALYARHGFEELARRRRYYADGATAVVLQRGLGLSRPG</sequence>
<keyword evidence="3" id="KW-0963">Cytoplasm</keyword>
<dbReference type="NCBIfam" id="TIGR01575">
    <property type="entry name" value="rimI"/>
    <property type="match status" value="1"/>
</dbReference>
<name>A0A3N2CQD9_9ACTN</name>
<dbReference type="SUPFAM" id="SSF55729">
    <property type="entry name" value="Acyl-CoA N-acyltransferases (Nat)"/>
    <property type="match status" value="1"/>
</dbReference>
<dbReference type="InterPro" id="IPR000182">
    <property type="entry name" value="GNAT_dom"/>
</dbReference>
<proteinExistence type="inferred from homology"/>
<reference evidence="5 6" key="1">
    <citation type="submission" date="2018-11" db="EMBL/GenBank/DDBJ databases">
        <title>Sequencing the genomes of 1000 actinobacteria strains.</title>
        <authorList>
            <person name="Klenk H.-P."/>
        </authorList>
    </citation>
    <scope>NUCLEOTIDE SEQUENCE [LARGE SCALE GENOMIC DNA]</scope>
    <source>
        <strain evidence="5 6">DSM 12652</strain>
    </source>
</reference>
<comment type="catalytic activity">
    <reaction evidence="3">
        <text>N-terminal L-alanyl-[ribosomal protein bS18] + acetyl-CoA = N-terminal N(alpha)-acetyl-L-alanyl-[ribosomal protein bS18] + CoA + H(+)</text>
        <dbReference type="Rhea" id="RHEA:43756"/>
        <dbReference type="Rhea" id="RHEA-COMP:10676"/>
        <dbReference type="Rhea" id="RHEA-COMP:10677"/>
        <dbReference type="ChEBI" id="CHEBI:15378"/>
        <dbReference type="ChEBI" id="CHEBI:57287"/>
        <dbReference type="ChEBI" id="CHEBI:57288"/>
        <dbReference type="ChEBI" id="CHEBI:64718"/>
        <dbReference type="ChEBI" id="CHEBI:83683"/>
        <dbReference type="EC" id="2.3.1.266"/>
    </reaction>
</comment>
<dbReference type="EMBL" id="RKHO01000001">
    <property type="protein sequence ID" value="ROR89699.1"/>
    <property type="molecule type" value="Genomic_DNA"/>
</dbReference>
<keyword evidence="6" id="KW-1185">Reference proteome</keyword>
<dbReference type="PROSITE" id="PS51186">
    <property type="entry name" value="GNAT"/>
    <property type="match status" value="1"/>
</dbReference>
<organism evidence="5 6">
    <name type="scientific">Nocardioides aurantiacus</name>
    <dbReference type="NCBI Taxonomy" id="86796"/>
    <lineage>
        <taxon>Bacteria</taxon>
        <taxon>Bacillati</taxon>
        <taxon>Actinomycetota</taxon>
        <taxon>Actinomycetes</taxon>
        <taxon>Propionibacteriales</taxon>
        <taxon>Nocardioidaceae</taxon>
        <taxon>Nocardioides</taxon>
    </lineage>
</organism>
<accession>A0A3N2CQD9</accession>
<comment type="subcellular location">
    <subcellularLocation>
        <location evidence="3">Cytoplasm</location>
    </subcellularLocation>
</comment>
<evidence type="ECO:0000313" key="6">
    <source>
        <dbReference type="Proteomes" id="UP000281738"/>
    </source>
</evidence>
<dbReference type="GO" id="GO:0005737">
    <property type="term" value="C:cytoplasm"/>
    <property type="evidence" value="ECO:0007669"/>
    <property type="project" value="UniProtKB-SubCell"/>
</dbReference>
<comment type="similarity">
    <text evidence="3">Belongs to the acetyltransferase family. RimI subfamily.</text>
</comment>
<feature type="domain" description="N-acetyltransferase" evidence="4">
    <location>
        <begin position="1"/>
        <end position="147"/>
    </location>
</feature>
<dbReference type="CDD" id="cd04301">
    <property type="entry name" value="NAT_SF"/>
    <property type="match status" value="1"/>
</dbReference>
<dbReference type="EC" id="2.3.1.266" evidence="3"/>
<comment type="caution">
    <text evidence="5">The sequence shown here is derived from an EMBL/GenBank/DDBJ whole genome shotgun (WGS) entry which is preliminary data.</text>
</comment>
<dbReference type="OrthoDB" id="529907at2"/>
<evidence type="ECO:0000256" key="3">
    <source>
        <dbReference type="RuleBase" id="RU363094"/>
    </source>
</evidence>